<dbReference type="EC" id="2.7.7.7" evidence="2"/>
<dbReference type="CDD" id="cd04485">
    <property type="entry name" value="DnaE_OBF"/>
    <property type="match status" value="1"/>
</dbReference>
<dbReference type="InterPro" id="IPR048472">
    <property type="entry name" value="DNA_pol_IIIA_C"/>
</dbReference>
<dbReference type="FunFam" id="1.10.10.1600:FF:000001">
    <property type="entry name" value="DNA polymerase III subunit alpha"/>
    <property type="match status" value="1"/>
</dbReference>
<evidence type="ECO:0000256" key="9">
    <source>
        <dbReference type="ARBA" id="ARBA00049244"/>
    </source>
</evidence>
<keyword evidence="7" id="KW-0235">DNA replication</keyword>
<dbReference type="FunFam" id="2.40.50.140:FF:000106">
    <property type="entry name" value="DNA polymerase III subunit alpha"/>
    <property type="match status" value="1"/>
</dbReference>
<keyword evidence="4" id="KW-0963">Cytoplasm</keyword>
<gene>
    <name evidence="11" type="primary">dnaE</name>
    <name evidence="11" type="ORF">GTPT_1250</name>
</gene>
<dbReference type="EMBL" id="JMPR01000020">
    <property type="protein sequence ID" value="KFD20717.1"/>
    <property type="molecule type" value="Genomic_DNA"/>
</dbReference>
<reference evidence="11 12" key="1">
    <citation type="submission" date="2014-05" db="EMBL/GenBank/DDBJ databases">
        <title>ATOL: Assembling a taxonomically balanced genome-scale reconstruction of the evolutionary history of the Enterobacteriaceae.</title>
        <authorList>
            <person name="Plunkett G.III."/>
            <person name="Neeno-Eckwall E.C."/>
            <person name="Glasner J.D."/>
            <person name="Perna N.T."/>
        </authorList>
    </citation>
    <scope>NUCLEOTIDE SEQUENCE [LARGE SCALE GENOMIC DNA]</scope>
    <source>
        <strain evidence="11 12">ATCC 33301</strain>
    </source>
</reference>
<keyword evidence="5 11" id="KW-0808">Transferase</keyword>
<dbReference type="InterPro" id="IPR049821">
    <property type="entry name" value="PolIIIA_DnaE1_PHP"/>
</dbReference>
<protein>
    <recommendedName>
        <fullName evidence="3">DNA polymerase III subunit alpha</fullName>
        <ecNumber evidence="2">2.7.7.7</ecNumber>
    </recommendedName>
</protein>
<dbReference type="FunFam" id="3.20.20.140:FF:000028">
    <property type="entry name" value="DNA polymerase III subunit alpha"/>
    <property type="match status" value="1"/>
</dbReference>
<keyword evidence="12" id="KW-1185">Reference proteome</keyword>
<dbReference type="Gene3D" id="1.10.10.1600">
    <property type="entry name" value="Bacterial DNA polymerase III alpha subunit, thumb domain"/>
    <property type="match status" value="1"/>
</dbReference>
<dbReference type="GO" id="GO:0008408">
    <property type="term" value="F:3'-5' exonuclease activity"/>
    <property type="evidence" value="ECO:0007669"/>
    <property type="project" value="InterPro"/>
</dbReference>
<dbReference type="PANTHER" id="PTHR32294:SF0">
    <property type="entry name" value="DNA POLYMERASE III SUBUNIT ALPHA"/>
    <property type="match status" value="1"/>
</dbReference>
<dbReference type="InterPro" id="IPR041931">
    <property type="entry name" value="DNA_pol3_alpha_thumb_dom"/>
</dbReference>
<evidence type="ECO:0000256" key="5">
    <source>
        <dbReference type="ARBA" id="ARBA00022679"/>
    </source>
</evidence>
<evidence type="ECO:0000256" key="3">
    <source>
        <dbReference type="ARBA" id="ARBA00019114"/>
    </source>
</evidence>
<organism evidence="11 12">
    <name type="scientific">Tatumella ptyseos ATCC 33301</name>
    <dbReference type="NCBI Taxonomy" id="1005995"/>
    <lineage>
        <taxon>Bacteria</taxon>
        <taxon>Pseudomonadati</taxon>
        <taxon>Pseudomonadota</taxon>
        <taxon>Gammaproteobacteria</taxon>
        <taxon>Enterobacterales</taxon>
        <taxon>Erwiniaceae</taxon>
        <taxon>Tatumella</taxon>
    </lineage>
</organism>
<keyword evidence="6 11" id="KW-0548">Nucleotidyltransferase</keyword>
<dbReference type="InterPro" id="IPR012340">
    <property type="entry name" value="NA-bd_OB-fold"/>
</dbReference>
<dbReference type="SMART" id="SM00481">
    <property type="entry name" value="POLIIIAc"/>
    <property type="match status" value="1"/>
</dbReference>
<name>A0A085JJS1_9GAMM</name>
<dbReference type="InterPro" id="IPR040982">
    <property type="entry name" value="DNA_pol3_finger"/>
</dbReference>
<comment type="catalytic activity">
    <reaction evidence="9">
        <text>DNA(n) + a 2'-deoxyribonucleoside 5'-triphosphate = DNA(n+1) + diphosphate</text>
        <dbReference type="Rhea" id="RHEA:22508"/>
        <dbReference type="Rhea" id="RHEA-COMP:17339"/>
        <dbReference type="Rhea" id="RHEA-COMP:17340"/>
        <dbReference type="ChEBI" id="CHEBI:33019"/>
        <dbReference type="ChEBI" id="CHEBI:61560"/>
        <dbReference type="ChEBI" id="CHEBI:173112"/>
        <dbReference type="EC" id="2.7.7.7"/>
    </reaction>
</comment>
<accession>A0A085JJS1</accession>
<evidence type="ECO:0000256" key="2">
    <source>
        <dbReference type="ARBA" id="ARBA00012417"/>
    </source>
</evidence>
<dbReference type="OrthoDB" id="9803237at2"/>
<evidence type="ECO:0000313" key="12">
    <source>
        <dbReference type="Proteomes" id="UP000028602"/>
    </source>
</evidence>
<evidence type="ECO:0000259" key="10">
    <source>
        <dbReference type="SMART" id="SM00481"/>
    </source>
</evidence>
<comment type="subcellular location">
    <subcellularLocation>
        <location evidence="1">Cytoplasm</location>
    </subcellularLocation>
</comment>
<comment type="caution">
    <text evidence="11">The sequence shown here is derived from an EMBL/GenBank/DDBJ whole genome shotgun (WGS) entry which is preliminary data.</text>
</comment>
<dbReference type="Pfam" id="PF07733">
    <property type="entry name" value="DNA_pol3_alpha"/>
    <property type="match status" value="1"/>
</dbReference>
<dbReference type="InterPro" id="IPR003141">
    <property type="entry name" value="Pol/His_phosphatase_N"/>
</dbReference>
<dbReference type="InterPro" id="IPR016195">
    <property type="entry name" value="Pol/histidinol_Pase-like"/>
</dbReference>
<proteinExistence type="predicted"/>
<dbReference type="NCBIfam" id="NF004226">
    <property type="entry name" value="PRK05673.1"/>
    <property type="match status" value="1"/>
</dbReference>
<dbReference type="AlphaFoldDB" id="A0A085JJS1"/>
<evidence type="ECO:0000256" key="8">
    <source>
        <dbReference type="ARBA" id="ARBA00022932"/>
    </source>
</evidence>
<dbReference type="Pfam" id="PF14579">
    <property type="entry name" value="HHH_6"/>
    <property type="match status" value="1"/>
</dbReference>
<dbReference type="Pfam" id="PF01336">
    <property type="entry name" value="tRNA_anti-codon"/>
    <property type="match status" value="1"/>
</dbReference>
<dbReference type="GO" id="GO:0003676">
    <property type="term" value="F:nucleic acid binding"/>
    <property type="evidence" value="ECO:0007669"/>
    <property type="project" value="InterPro"/>
</dbReference>
<keyword evidence="8" id="KW-0239">DNA-directed DNA polymerase</keyword>
<dbReference type="GO" id="GO:0006260">
    <property type="term" value="P:DNA replication"/>
    <property type="evidence" value="ECO:0007669"/>
    <property type="project" value="UniProtKB-KW"/>
</dbReference>
<dbReference type="Gene3D" id="1.10.150.870">
    <property type="match status" value="1"/>
</dbReference>
<evidence type="ECO:0000256" key="7">
    <source>
        <dbReference type="ARBA" id="ARBA00022705"/>
    </source>
</evidence>
<dbReference type="RefSeq" id="WP_029990206.1">
    <property type="nucleotide sequence ID" value="NZ_ATMJ01000019.1"/>
</dbReference>
<feature type="domain" description="Polymerase/histidinol phosphatase N-terminal" evidence="10">
    <location>
        <begin position="7"/>
        <end position="74"/>
    </location>
</feature>
<dbReference type="Gene3D" id="2.40.50.140">
    <property type="entry name" value="Nucleic acid-binding proteins"/>
    <property type="match status" value="1"/>
</dbReference>
<dbReference type="CDD" id="cd07433">
    <property type="entry name" value="PHP_PolIIIA_DnaE1"/>
    <property type="match status" value="1"/>
</dbReference>
<dbReference type="Pfam" id="PF17657">
    <property type="entry name" value="DNA_pol3_finger"/>
    <property type="match status" value="1"/>
</dbReference>
<dbReference type="InterPro" id="IPR004805">
    <property type="entry name" value="DnaE2/DnaE/PolC"/>
</dbReference>
<dbReference type="InterPro" id="IPR029460">
    <property type="entry name" value="DNAPol_HHH"/>
</dbReference>
<sequence>MAEPRFIHLHVHSDYSMIDGLAKTGALVKKAASLNMPALAITDFTNLCGLVKFYGSAHGAGIKPIIGADFRVASDLMGDELTFLTVLASDNTGYQNLTLLISKAYQRGYGLQGPTIDRDWLTELSEGLILLSGGRKGDVGRSLLRGNNALVHECLAFYQQYFPDRYYLELHRTGRPDEEEYLHRAIELAREQDIPVVATNDVCFLSETDFDAHEIRVAIHDGYTLDDPKRPRLYSAQQYLRTEDEMCELFSDIPEALENSVEIARRCNVTVRLGEYFLPQFPTGDMSTEDFLVASSRQGLEERLEFLFPDPEVRKAKRPAYDERLQIELDVINQMGFPGYFLIVMEFIQWSKDNGVPVGPGRGSGAGSLVAYALKITDLDPLEFDLLFERFLNPERVSMPDFDVDFCMEKRDLVIDHVAEMYGREAVSQIITFGTMAAKAVIRDVGRVLGHPYGFVDRISKLVPPDPGMTLEKAFAAEPQLPEIYEADEEVKALIDMARKLEGVTRNAGKHAGGVVIAPTKITDFAPLYCDELGQHPVTQFDKNDVEYAGLVKFDFLGLRTLTIINWALEMINARREKQGEPPIDIASIPLEDKKSFDMLQRAETTAVFQLESRGMKDLIKRLKPDCFEDMIALVALFRPGPLQSGMVDNFIDRKHGREAISYPDIQWQHESLQPVLEPTYGIILYQEQVMQIAQVLAGYTLGGADMLRRAMGKKKPEEMAKQRSVFRDGAESMGIDGELSMKIFDLVEKFAGYGFNKSHSAAYALVSYQTLWLKAHYPAEFMAAVMTADMDNTEKVVGLVDECWRMGLKVLPPDINSGLYPFHVNDEGEIVYGIGAIKGVGEGPIEAILEARNKGGYFRELFDLCARTDIKKINRRVMEKLIMSGAFDRLGPHRAALMSSLNDALKAADQHAKAEAIGQADMFGVLADEPEQVEQSYASVLPWPEQVRLDGERETLGLYLTGHPITQYLKEIERYAGGTRLKDMHPTDRGKITVAAGLVLAARVMVTKRGNRIGICTLDDRSGRLEVMLFTDALDKYQHLLEKDRILIVSGQVSFDDFSGGLKMTAREIMDIDEAREKYARGLAISLTDRQIDDQLLNRLRQSLEPYRSGTIPVHLYYQREDARARLRFGASWRISPSDRLLNDLRLLIGSEQVELEFD</sequence>
<dbReference type="InterPro" id="IPR011708">
    <property type="entry name" value="DNA_pol3_alpha_NTPase_dom"/>
</dbReference>
<dbReference type="Pfam" id="PF02811">
    <property type="entry name" value="PHP"/>
    <property type="match status" value="1"/>
</dbReference>
<dbReference type="GO" id="GO:0005737">
    <property type="term" value="C:cytoplasm"/>
    <property type="evidence" value="ECO:0007669"/>
    <property type="project" value="UniProtKB-SubCell"/>
</dbReference>
<dbReference type="NCBIfam" id="TIGR00594">
    <property type="entry name" value="polc"/>
    <property type="match status" value="1"/>
</dbReference>
<evidence type="ECO:0000256" key="4">
    <source>
        <dbReference type="ARBA" id="ARBA00022490"/>
    </source>
</evidence>
<dbReference type="InterPro" id="IPR004365">
    <property type="entry name" value="NA-bd_OB_tRNA"/>
</dbReference>
<dbReference type="Gene3D" id="3.20.20.140">
    <property type="entry name" value="Metal-dependent hydrolases"/>
    <property type="match status" value="1"/>
</dbReference>
<dbReference type="PANTHER" id="PTHR32294">
    <property type="entry name" value="DNA POLYMERASE III SUBUNIT ALPHA"/>
    <property type="match status" value="1"/>
</dbReference>
<evidence type="ECO:0000256" key="1">
    <source>
        <dbReference type="ARBA" id="ARBA00004496"/>
    </source>
</evidence>
<dbReference type="InterPro" id="IPR004013">
    <property type="entry name" value="PHP_dom"/>
</dbReference>
<dbReference type="GO" id="GO:0003887">
    <property type="term" value="F:DNA-directed DNA polymerase activity"/>
    <property type="evidence" value="ECO:0007669"/>
    <property type="project" value="UniProtKB-KW"/>
</dbReference>
<evidence type="ECO:0000256" key="6">
    <source>
        <dbReference type="ARBA" id="ARBA00022695"/>
    </source>
</evidence>
<evidence type="ECO:0000313" key="11">
    <source>
        <dbReference type="EMBL" id="KFD20717.1"/>
    </source>
</evidence>
<dbReference type="SUPFAM" id="SSF89550">
    <property type="entry name" value="PHP domain-like"/>
    <property type="match status" value="1"/>
</dbReference>
<dbReference type="Pfam" id="PF20914">
    <property type="entry name" value="DNA_pol_IIIA_C"/>
    <property type="match status" value="1"/>
</dbReference>
<dbReference type="eggNOG" id="COG0587">
    <property type="taxonomic scope" value="Bacteria"/>
</dbReference>
<dbReference type="Proteomes" id="UP000028602">
    <property type="component" value="Unassembled WGS sequence"/>
</dbReference>
<dbReference type="FunFam" id="1.10.150.870:FF:000001">
    <property type="entry name" value="DNA polymerase III subunit alpha"/>
    <property type="match status" value="1"/>
</dbReference>